<accession>A0ABD2YN70</accession>
<keyword evidence="12" id="KW-0961">Cell wall biogenesis/degradation</keyword>
<dbReference type="SUPFAM" id="SSF51126">
    <property type="entry name" value="Pectin lyase-like"/>
    <property type="match status" value="1"/>
</dbReference>
<evidence type="ECO:0000256" key="6">
    <source>
        <dbReference type="ARBA" id="ARBA00022512"/>
    </source>
</evidence>
<gene>
    <name evidence="19" type="ORF">ACH5RR_033503</name>
</gene>
<evidence type="ECO:0000256" key="7">
    <source>
        <dbReference type="ARBA" id="ARBA00022525"/>
    </source>
</evidence>
<dbReference type="EC" id="3.1.1.11" evidence="5 16"/>
<proteinExistence type="inferred from homology"/>
<dbReference type="GO" id="GO:0045490">
    <property type="term" value="P:pectin catabolic process"/>
    <property type="evidence" value="ECO:0007669"/>
    <property type="project" value="UniProtKB-UniRule"/>
</dbReference>
<keyword evidence="11" id="KW-0325">Glycoprotein</keyword>
<dbReference type="InterPro" id="IPR011050">
    <property type="entry name" value="Pectin_lyase_fold/virulence"/>
</dbReference>
<comment type="function">
    <text evidence="14">Acts in the modification of cell walls via demethylesterification of cell wall pectin.</text>
</comment>
<keyword evidence="17" id="KW-0812">Transmembrane</keyword>
<comment type="caution">
    <text evidence="19">The sequence shown here is derived from an EMBL/GenBank/DDBJ whole genome shotgun (WGS) entry which is preliminary data.</text>
</comment>
<keyword evidence="8 16" id="KW-0378">Hydrolase</keyword>
<evidence type="ECO:0000256" key="5">
    <source>
        <dbReference type="ARBA" id="ARBA00013229"/>
    </source>
</evidence>
<dbReference type="EMBL" id="JBJUIK010000013">
    <property type="protein sequence ID" value="KAL3508121.1"/>
    <property type="molecule type" value="Genomic_DNA"/>
</dbReference>
<dbReference type="PANTHER" id="PTHR31707">
    <property type="entry name" value="PECTINESTERASE"/>
    <property type="match status" value="1"/>
</dbReference>
<comment type="similarity">
    <text evidence="4">In the C-terminal section; belongs to the pectinesterase family.</text>
</comment>
<keyword evidence="17" id="KW-0472">Membrane</keyword>
<organism evidence="19 20">
    <name type="scientific">Cinchona calisaya</name>
    <dbReference type="NCBI Taxonomy" id="153742"/>
    <lineage>
        <taxon>Eukaryota</taxon>
        <taxon>Viridiplantae</taxon>
        <taxon>Streptophyta</taxon>
        <taxon>Embryophyta</taxon>
        <taxon>Tracheophyta</taxon>
        <taxon>Spermatophyta</taxon>
        <taxon>Magnoliopsida</taxon>
        <taxon>eudicotyledons</taxon>
        <taxon>Gunneridae</taxon>
        <taxon>Pentapetalae</taxon>
        <taxon>asterids</taxon>
        <taxon>lamiids</taxon>
        <taxon>Gentianales</taxon>
        <taxon>Rubiaceae</taxon>
        <taxon>Cinchonoideae</taxon>
        <taxon>Cinchoneae</taxon>
        <taxon>Cinchona</taxon>
    </lineage>
</organism>
<feature type="domain" description="Pectinesterase inhibitor" evidence="18">
    <location>
        <begin position="47"/>
        <end position="198"/>
    </location>
</feature>
<evidence type="ECO:0000313" key="19">
    <source>
        <dbReference type="EMBL" id="KAL3508121.1"/>
    </source>
</evidence>
<dbReference type="PROSITE" id="PS00503">
    <property type="entry name" value="PECTINESTERASE_2"/>
    <property type="match status" value="1"/>
</dbReference>
<evidence type="ECO:0000259" key="18">
    <source>
        <dbReference type="SMART" id="SM00856"/>
    </source>
</evidence>
<feature type="transmembrane region" description="Helical" evidence="17">
    <location>
        <begin position="7"/>
        <end position="28"/>
    </location>
</feature>
<keyword evidence="6" id="KW-0134">Cell wall</keyword>
<dbReference type="InterPro" id="IPR006501">
    <property type="entry name" value="Pectinesterase_inhib_dom"/>
</dbReference>
<dbReference type="SMART" id="SM00856">
    <property type="entry name" value="PMEI"/>
    <property type="match status" value="1"/>
</dbReference>
<dbReference type="Gene3D" id="2.160.20.10">
    <property type="entry name" value="Single-stranded right-handed beta-helix, Pectin lyase-like"/>
    <property type="match status" value="1"/>
</dbReference>
<evidence type="ECO:0000256" key="16">
    <source>
        <dbReference type="RuleBase" id="RU000589"/>
    </source>
</evidence>
<evidence type="ECO:0000256" key="4">
    <source>
        <dbReference type="ARBA" id="ARBA00007786"/>
    </source>
</evidence>
<sequence>MESKRAALIGTCLIILVAGIVGSFIFVLHHTKQQYANANDVDGDTTNSERAVERICHSTKYKDTCVKSLSSATNSTDPQELIKVGLHVAVQEISNALQESAFLRNAAKDKKTGEAFKTCEILLDDSIHDLQRTFTRFDSFDLTNLQKLADDLMTWLTGAATYQQTCLDAFENTKEDAGDKMKQLLKVGGELITDALAMVNEISEHLSHAKVSGLNRRLLWETDEGTARRLLHAANATPQTVQPNVTVAQDGSGKYQSINEALKEVPIKATAPFIIYIKEGIYAEYVTIMKEMWNVMLIGDGPTKTKITGNKSFVGGLGTFLTATVVVEGDHFIGKDIGIENTAGPEMHQAVALRVTADESIFHNCQLDGYQDTLYAHNHRQFYRDCTISGTIDFIFGNARAILQNCTLIVRKPLVEQKLCMVTAQGRFEEDQMSAIILQNCKIIPDAGYPTQDPSYRAYLGRPWKLFSRTIVMDSDIDAIINPDGWARWLDDQNIATCWYTEIGNKGAGADQTKRVTWPGIKKITEEDAVQFTAGNFFSGDEWIKNAGIPYEPGRMSP</sequence>
<comment type="catalytic activity">
    <reaction evidence="13 16">
        <text>[(1-&gt;4)-alpha-D-galacturonosyl methyl ester](n) + n H2O = [(1-&gt;4)-alpha-D-galacturonosyl](n) + n methanol + n H(+)</text>
        <dbReference type="Rhea" id="RHEA:22380"/>
        <dbReference type="Rhea" id="RHEA-COMP:14570"/>
        <dbReference type="Rhea" id="RHEA-COMP:14573"/>
        <dbReference type="ChEBI" id="CHEBI:15377"/>
        <dbReference type="ChEBI" id="CHEBI:15378"/>
        <dbReference type="ChEBI" id="CHEBI:17790"/>
        <dbReference type="ChEBI" id="CHEBI:140522"/>
        <dbReference type="ChEBI" id="CHEBI:140523"/>
        <dbReference type="EC" id="3.1.1.11"/>
    </reaction>
</comment>
<protein>
    <recommendedName>
        <fullName evidence="5 16">Pectinesterase</fullName>
        <ecNumber evidence="5 16">3.1.1.11</ecNumber>
    </recommendedName>
</protein>
<keyword evidence="10" id="KW-1015">Disulfide bond</keyword>
<name>A0ABD2YN70_9GENT</name>
<dbReference type="FunFam" id="2.160.20.10:FF:000001">
    <property type="entry name" value="Pectinesterase"/>
    <property type="match status" value="1"/>
</dbReference>
<dbReference type="InterPro" id="IPR000070">
    <property type="entry name" value="Pectinesterase_cat"/>
</dbReference>
<keyword evidence="20" id="KW-1185">Reference proteome</keyword>
<keyword evidence="17" id="KW-1133">Transmembrane helix</keyword>
<evidence type="ECO:0000256" key="13">
    <source>
        <dbReference type="ARBA" id="ARBA00047928"/>
    </source>
</evidence>
<dbReference type="InterPro" id="IPR035513">
    <property type="entry name" value="Invertase/methylesterase_inhib"/>
</dbReference>
<dbReference type="FunFam" id="1.20.140.40:FF:000001">
    <property type="entry name" value="Pectinesterase"/>
    <property type="match status" value="1"/>
</dbReference>
<dbReference type="GO" id="GO:0030599">
    <property type="term" value="F:pectinesterase activity"/>
    <property type="evidence" value="ECO:0007669"/>
    <property type="project" value="UniProtKB-UniRule"/>
</dbReference>
<dbReference type="AlphaFoldDB" id="A0ABD2YN70"/>
<dbReference type="InterPro" id="IPR012334">
    <property type="entry name" value="Pectin_lyas_fold"/>
</dbReference>
<evidence type="ECO:0000256" key="14">
    <source>
        <dbReference type="ARBA" id="ARBA00057335"/>
    </source>
</evidence>
<evidence type="ECO:0000256" key="12">
    <source>
        <dbReference type="ARBA" id="ARBA00023316"/>
    </source>
</evidence>
<comment type="subcellular location">
    <subcellularLocation>
        <location evidence="1">Secreted</location>
        <location evidence="1">Cell wall</location>
    </subcellularLocation>
</comment>
<evidence type="ECO:0000256" key="1">
    <source>
        <dbReference type="ARBA" id="ARBA00004191"/>
    </source>
</evidence>
<dbReference type="CDD" id="cd15798">
    <property type="entry name" value="PMEI-like_3"/>
    <property type="match status" value="1"/>
</dbReference>
<dbReference type="SUPFAM" id="SSF101148">
    <property type="entry name" value="Plant invertase/pectin methylesterase inhibitor"/>
    <property type="match status" value="1"/>
</dbReference>
<evidence type="ECO:0000256" key="9">
    <source>
        <dbReference type="ARBA" id="ARBA00023085"/>
    </source>
</evidence>
<dbReference type="Proteomes" id="UP001630127">
    <property type="component" value="Unassembled WGS sequence"/>
</dbReference>
<evidence type="ECO:0000256" key="17">
    <source>
        <dbReference type="SAM" id="Phobius"/>
    </source>
</evidence>
<dbReference type="NCBIfam" id="TIGR01614">
    <property type="entry name" value="PME_inhib"/>
    <property type="match status" value="1"/>
</dbReference>
<comment type="pathway">
    <text evidence="2 16">Glycan metabolism; pectin degradation; 2-dehydro-3-deoxy-D-gluconate from pectin: step 1/5.</text>
</comment>
<evidence type="ECO:0000256" key="8">
    <source>
        <dbReference type="ARBA" id="ARBA00022801"/>
    </source>
</evidence>
<evidence type="ECO:0000313" key="20">
    <source>
        <dbReference type="Proteomes" id="UP001630127"/>
    </source>
</evidence>
<dbReference type="InterPro" id="IPR033131">
    <property type="entry name" value="Pectinesterase_Asp_AS"/>
</dbReference>
<dbReference type="GO" id="GO:0042545">
    <property type="term" value="P:cell wall modification"/>
    <property type="evidence" value="ECO:0007669"/>
    <property type="project" value="UniProtKB-UniRule"/>
</dbReference>
<keyword evidence="9 16" id="KW-0063">Aspartyl esterase</keyword>
<feature type="active site" evidence="15">
    <location>
        <position position="393"/>
    </location>
</feature>
<reference evidence="19 20" key="1">
    <citation type="submission" date="2024-11" db="EMBL/GenBank/DDBJ databases">
        <title>A near-complete genome assembly of Cinchona calisaya.</title>
        <authorList>
            <person name="Lian D.C."/>
            <person name="Zhao X.W."/>
            <person name="Wei L."/>
        </authorList>
    </citation>
    <scope>NUCLEOTIDE SEQUENCE [LARGE SCALE GENOMIC DNA]</scope>
    <source>
        <tissue evidence="19">Nenye</tissue>
    </source>
</reference>
<comment type="similarity">
    <text evidence="3">In the N-terminal section; belongs to the PMEI family.</text>
</comment>
<dbReference type="Gene3D" id="1.20.140.40">
    <property type="entry name" value="Invertase/pectin methylesterase inhibitor family protein"/>
    <property type="match status" value="1"/>
</dbReference>
<evidence type="ECO:0000256" key="2">
    <source>
        <dbReference type="ARBA" id="ARBA00005184"/>
    </source>
</evidence>
<dbReference type="Pfam" id="PF04043">
    <property type="entry name" value="PMEI"/>
    <property type="match status" value="1"/>
</dbReference>
<evidence type="ECO:0000256" key="15">
    <source>
        <dbReference type="PROSITE-ProRule" id="PRU10040"/>
    </source>
</evidence>
<evidence type="ECO:0000256" key="11">
    <source>
        <dbReference type="ARBA" id="ARBA00023180"/>
    </source>
</evidence>
<evidence type="ECO:0000256" key="10">
    <source>
        <dbReference type="ARBA" id="ARBA00023157"/>
    </source>
</evidence>
<dbReference type="Pfam" id="PF01095">
    <property type="entry name" value="Pectinesterase"/>
    <property type="match status" value="1"/>
</dbReference>
<evidence type="ECO:0000256" key="3">
    <source>
        <dbReference type="ARBA" id="ARBA00006027"/>
    </source>
</evidence>
<keyword evidence="7" id="KW-0964">Secreted</keyword>